<dbReference type="PANTHER" id="PTHR45228:SF8">
    <property type="entry name" value="TWO-COMPONENT RESPONSE REGULATOR-RELATED"/>
    <property type="match status" value="1"/>
</dbReference>
<feature type="domain" description="HD-GYP" evidence="4">
    <location>
        <begin position="184"/>
        <end position="377"/>
    </location>
</feature>
<accession>A0AB39HJ38</accession>
<evidence type="ECO:0000259" key="4">
    <source>
        <dbReference type="PROSITE" id="PS51832"/>
    </source>
</evidence>
<feature type="modified residue" description="4-aspartylphosphate" evidence="1">
    <location>
        <position position="63"/>
    </location>
</feature>
<dbReference type="InterPro" id="IPR052020">
    <property type="entry name" value="Cyclic_di-GMP/3'3'-cGAMP_PDE"/>
</dbReference>
<dbReference type="KEGG" id="vih:AB0763_15315"/>
<dbReference type="CDD" id="cd00077">
    <property type="entry name" value="HDc"/>
    <property type="match status" value="1"/>
</dbReference>
<dbReference type="SUPFAM" id="SSF52172">
    <property type="entry name" value="CheY-like"/>
    <property type="match status" value="1"/>
</dbReference>
<dbReference type="GO" id="GO:0000160">
    <property type="term" value="P:phosphorelay signal transduction system"/>
    <property type="evidence" value="ECO:0007669"/>
    <property type="project" value="InterPro"/>
</dbReference>
<keyword evidence="1" id="KW-0597">Phosphoprotein</keyword>
<evidence type="ECO:0000256" key="1">
    <source>
        <dbReference type="PROSITE-ProRule" id="PRU00169"/>
    </source>
</evidence>
<dbReference type="EMBL" id="CP162602">
    <property type="protein sequence ID" value="XDK26418.1"/>
    <property type="molecule type" value="Genomic_DNA"/>
</dbReference>
<dbReference type="Pfam" id="PF13487">
    <property type="entry name" value="HD_5"/>
    <property type="match status" value="1"/>
</dbReference>
<dbReference type="RefSeq" id="WP_306099309.1">
    <property type="nucleotide sequence ID" value="NZ_CP162602.1"/>
</dbReference>
<keyword evidence="2" id="KW-0175">Coiled coil</keyword>
<dbReference type="InterPro" id="IPR011006">
    <property type="entry name" value="CheY-like_superfamily"/>
</dbReference>
<dbReference type="InterPro" id="IPR003607">
    <property type="entry name" value="HD/PDEase_dom"/>
</dbReference>
<name>A0AB39HJ38_9VIBR</name>
<gene>
    <name evidence="5" type="ORF">AB0763_15315</name>
</gene>
<dbReference type="PROSITE" id="PS50110">
    <property type="entry name" value="RESPONSE_REGULATORY"/>
    <property type="match status" value="1"/>
</dbReference>
<dbReference type="Gene3D" id="3.40.50.2300">
    <property type="match status" value="1"/>
</dbReference>
<reference evidence="5" key="1">
    <citation type="submission" date="2024-07" db="EMBL/GenBank/DDBJ databases">
        <title>Genome Analysis of a Potential Novel Vibrio Species Secreting pH- and Thermo-stable Alginate Lyase and its Application in Producing Alginate Oligosaccharides.</title>
        <authorList>
            <person name="Huang H."/>
            <person name="Bao K."/>
        </authorList>
    </citation>
    <scope>NUCLEOTIDE SEQUENCE</scope>
    <source>
        <strain evidence="5">HB236076</strain>
        <plasmid evidence="5">p-HB236076</plasmid>
    </source>
</reference>
<dbReference type="PANTHER" id="PTHR45228">
    <property type="entry name" value="CYCLIC DI-GMP PHOSPHODIESTERASE TM_0186-RELATED"/>
    <property type="match status" value="1"/>
</dbReference>
<dbReference type="SUPFAM" id="SSF109604">
    <property type="entry name" value="HD-domain/PDEase-like"/>
    <property type="match status" value="1"/>
</dbReference>
<geneLocation type="plasmid" evidence="5">
    <name>p-HB236076</name>
</geneLocation>
<feature type="coiled-coil region" evidence="2">
    <location>
        <begin position="138"/>
        <end position="172"/>
    </location>
</feature>
<keyword evidence="5" id="KW-0614">Plasmid</keyword>
<organism evidence="5">
    <name type="scientific">Vibrio sp. HB236076</name>
    <dbReference type="NCBI Taxonomy" id="3232307"/>
    <lineage>
        <taxon>Bacteria</taxon>
        <taxon>Pseudomonadati</taxon>
        <taxon>Pseudomonadota</taxon>
        <taxon>Gammaproteobacteria</taxon>
        <taxon>Vibrionales</taxon>
        <taxon>Vibrionaceae</taxon>
        <taxon>Vibrio</taxon>
    </lineage>
</organism>
<feature type="domain" description="Response regulatory" evidence="3">
    <location>
        <begin position="15"/>
        <end position="129"/>
    </location>
</feature>
<dbReference type="GO" id="GO:0008081">
    <property type="term" value="F:phosphoric diester hydrolase activity"/>
    <property type="evidence" value="ECO:0007669"/>
    <property type="project" value="UniProtKB-ARBA"/>
</dbReference>
<dbReference type="CDD" id="cd17569">
    <property type="entry name" value="REC_HupR-like"/>
    <property type="match status" value="1"/>
</dbReference>
<proteinExistence type="predicted"/>
<evidence type="ECO:0000313" key="5">
    <source>
        <dbReference type="EMBL" id="XDK26418.1"/>
    </source>
</evidence>
<dbReference type="Pfam" id="PF00072">
    <property type="entry name" value="Response_reg"/>
    <property type="match status" value="1"/>
</dbReference>
<dbReference type="InterPro" id="IPR001789">
    <property type="entry name" value="Sig_transdc_resp-reg_receiver"/>
</dbReference>
<protein>
    <submittedName>
        <fullName evidence="5">HD domain-containing phosphohydrolase</fullName>
    </submittedName>
</protein>
<evidence type="ECO:0000259" key="3">
    <source>
        <dbReference type="PROSITE" id="PS50110"/>
    </source>
</evidence>
<dbReference type="SMART" id="SM00448">
    <property type="entry name" value="REC"/>
    <property type="match status" value="1"/>
</dbReference>
<dbReference type="InterPro" id="IPR037522">
    <property type="entry name" value="HD_GYP_dom"/>
</dbReference>
<dbReference type="AlphaFoldDB" id="A0AB39HJ38"/>
<sequence>MDTITETVTDVDKLKLLLLDDEADILKSLTRVLRRDYDVVSFTSGVEALEYLASNDVPILLSDMRMPEMDGAEFLAKAKEINPQSMRVLLTGYSDMDSTIRAVNEGGIHTYLSKPWDNAGLKLTIEKVAELYTLRQEKAKLMIELEGKNLQLAQWNQQLEEKVTQRTKLLQETNYNLKTVLKSRQQTFKDILSMLTAIIQHATGQPRDHAERIAEQAKMLAKVLGLSDSEINHVYLAALMHEIGLIGGLNHDLAKKYESGGVQFPNVNAQLGSEVIGQIKRFSPLVDIVLHQDENYDGSGFPQHLKAEQIPVGARILRVVKNYDYLVASPINARRMTTRSAYAFLDKNKNRLYDPAIVKFYLSMIKNLTQTDGVQLCVGVDDLKVGTTIKKDVYLPNGSLMLTAGQEINSALLQRLKELDRTSEQPLAFHI</sequence>
<evidence type="ECO:0000256" key="2">
    <source>
        <dbReference type="SAM" id="Coils"/>
    </source>
</evidence>
<dbReference type="Gene3D" id="1.10.3210.10">
    <property type="entry name" value="Hypothetical protein af1432"/>
    <property type="match status" value="1"/>
</dbReference>
<dbReference type="PROSITE" id="PS51832">
    <property type="entry name" value="HD_GYP"/>
    <property type="match status" value="1"/>
</dbReference>